<evidence type="ECO:0000256" key="7">
    <source>
        <dbReference type="ARBA" id="ARBA00023136"/>
    </source>
</evidence>
<dbReference type="OrthoDB" id="5835829at2759"/>
<evidence type="ECO:0000256" key="5">
    <source>
        <dbReference type="ARBA" id="ARBA00022692"/>
    </source>
</evidence>
<name>A0A401NSC6_SCYTO</name>
<keyword evidence="6 9" id="KW-1133">Transmembrane helix</keyword>
<evidence type="ECO:0000256" key="8">
    <source>
        <dbReference type="RuleBase" id="RU003718"/>
    </source>
</evidence>
<keyword evidence="7 9" id="KW-0472">Membrane</keyword>
<dbReference type="PANTHER" id="PTHR48043">
    <property type="entry name" value="EG:EG0003.4 PROTEIN-RELATED"/>
    <property type="match status" value="1"/>
</dbReference>
<comment type="similarity">
    <text evidence="2 8">Belongs to the UDP-glycosyltransferase family.</text>
</comment>
<dbReference type="InterPro" id="IPR050271">
    <property type="entry name" value="UDP-glycosyltransferase"/>
</dbReference>
<evidence type="ECO:0000256" key="4">
    <source>
        <dbReference type="ARBA" id="ARBA00022679"/>
    </source>
</evidence>
<dbReference type="CDD" id="cd03784">
    <property type="entry name" value="GT1_Gtf-like"/>
    <property type="match status" value="1"/>
</dbReference>
<dbReference type="FunFam" id="3.40.50.2000:FF:000001">
    <property type="entry name" value="UDP-glucuronosyltransferase"/>
    <property type="match status" value="1"/>
</dbReference>
<feature type="transmembrane region" description="Helical" evidence="9">
    <location>
        <begin position="497"/>
        <end position="524"/>
    </location>
</feature>
<proteinExistence type="inferred from homology"/>
<evidence type="ECO:0000313" key="11">
    <source>
        <dbReference type="Proteomes" id="UP000288216"/>
    </source>
</evidence>
<comment type="subcellular location">
    <subcellularLocation>
        <location evidence="1">Membrane</location>
    </subcellularLocation>
</comment>
<reference evidence="10 11" key="1">
    <citation type="journal article" date="2018" name="Nat. Ecol. Evol.">
        <title>Shark genomes provide insights into elasmobranch evolution and the origin of vertebrates.</title>
        <authorList>
            <person name="Hara Y"/>
            <person name="Yamaguchi K"/>
            <person name="Onimaru K"/>
            <person name="Kadota M"/>
            <person name="Koyanagi M"/>
            <person name="Keeley SD"/>
            <person name="Tatsumi K"/>
            <person name="Tanaka K"/>
            <person name="Motone F"/>
            <person name="Kageyama Y"/>
            <person name="Nozu R"/>
            <person name="Adachi N"/>
            <person name="Nishimura O"/>
            <person name="Nakagawa R"/>
            <person name="Tanegashima C"/>
            <person name="Kiyatake I"/>
            <person name="Matsumoto R"/>
            <person name="Murakumo K"/>
            <person name="Nishida K"/>
            <person name="Terakita A"/>
            <person name="Kuratani S"/>
            <person name="Sato K"/>
            <person name="Hyodo S Kuraku.S."/>
        </authorList>
    </citation>
    <scope>NUCLEOTIDE SEQUENCE [LARGE SCALE GENOMIC DNA]</scope>
</reference>
<dbReference type="PANTHER" id="PTHR48043:SF63">
    <property type="entry name" value="UDP GLUCURONOSYLTRANSFERASE 5 FAMILY, POLYPEPTIDE F1-RELATED"/>
    <property type="match status" value="1"/>
</dbReference>
<dbReference type="PROSITE" id="PS00375">
    <property type="entry name" value="UDPGT"/>
    <property type="match status" value="1"/>
</dbReference>
<protein>
    <submittedName>
        <fullName evidence="10">Uncharacterized protein</fullName>
    </submittedName>
</protein>
<keyword evidence="3 8" id="KW-0328">Glycosyltransferase</keyword>
<keyword evidence="5 9" id="KW-0812">Transmembrane</keyword>
<dbReference type="GO" id="GO:0016020">
    <property type="term" value="C:membrane"/>
    <property type="evidence" value="ECO:0007669"/>
    <property type="project" value="UniProtKB-SubCell"/>
</dbReference>
<keyword evidence="4 8" id="KW-0808">Transferase</keyword>
<sequence>MEMGYCELRNRLQIACVLGAIISLSSPVTYGAKILVVPIDGSHWINMKILIEELKNHGHNITALYSSKAWYIKESPDLYQSITVQLQGGTTKFDDSRGIQHFLDKLLTTLRHGLTPWAFILVQNEMISFLREWHLWAGAFITRIFEDEKLLKQLEETNFDLVLTDPALGIGSMLAHYLKAPLVYNVRWITRGEAHFLFAPSPLSYIPLLGSHLTDKMNFLQRVQNVLQHFLELFISEFFIHPIYNEACRRYLGTDIDIKTVLLQADVWLMRVDFVFEFPRPTMPNIVYIGGFQCKSPKPLPVGLERFVQTSGKYGIIVMSLGSLVNSLPLDITMKIAEAFAQVPQKVIWRHNGKIPPNIANNTLLAKWIPQNDLLGHPKTQAFVAHGGTNGIYEAIYHGVPVVGLPLFYDQFDNLIRLKVRGAAKIVDAATMQSLDLLQALNEVINNASYRVNMQKLSSLHRDQLESPMRRAVFWIEYVARHRGAAHLRSEFYRLPWYTYYCVDVLALLLSVFLIAAMLIVLILKRFCSVVGKKKQKTQ</sequence>
<comment type="caution">
    <text evidence="10">The sequence shown here is derived from an EMBL/GenBank/DDBJ whole genome shotgun (WGS) entry which is preliminary data.</text>
</comment>
<dbReference type="SUPFAM" id="SSF53756">
    <property type="entry name" value="UDP-Glycosyltransferase/glycogen phosphorylase"/>
    <property type="match status" value="1"/>
</dbReference>
<evidence type="ECO:0000256" key="2">
    <source>
        <dbReference type="ARBA" id="ARBA00009995"/>
    </source>
</evidence>
<gene>
    <name evidence="10" type="ORF">scyTo_0009713</name>
</gene>
<organism evidence="10 11">
    <name type="scientific">Scyliorhinus torazame</name>
    <name type="common">Cloudy catshark</name>
    <name type="synonym">Catulus torazame</name>
    <dbReference type="NCBI Taxonomy" id="75743"/>
    <lineage>
        <taxon>Eukaryota</taxon>
        <taxon>Metazoa</taxon>
        <taxon>Chordata</taxon>
        <taxon>Craniata</taxon>
        <taxon>Vertebrata</taxon>
        <taxon>Chondrichthyes</taxon>
        <taxon>Elasmobranchii</taxon>
        <taxon>Galeomorphii</taxon>
        <taxon>Galeoidea</taxon>
        <taxon>Carcharhiniformes</taxon>
        <taxon>Scyliorhinidae</taxon>
        <taxon>Scyliorhinus</taxon>
    </lineage>
</organism>
<dbReference type="GO" id="GO:0008194">
    <property type="term" value="F:UDP-glycosyltransferase activity"/>
    <property type="evidence" value="ECO:0007669"/>
    <property type="project" value="InterPro"/>
</dbReference>
<keyword evidence="11" id="KW-1185">Reference proteome</keyword>
<dbReference type="Gene3D" id="3.40.50.2000">
    <property type="entry name" value="Glycogen Phosphorylase B"/>
    <property type="match status" value="1"/>
</dbReference>
<evidence type="ECO:0000313" key="10">
    <source>
        <dbReference type="EMBL" id="GCB63760.1"/>
    </source>
</evidence>
<evidence type="ECO:0000256" key="6">
    <source>
        <dbReference type="ARBA" id="ARBA00022989"/>
    </source>
</evidence>
<evidence type="ECO:0000256" key="1">
    <source>
        <dbReference type="ARBA" id="ARBA00004370"/>
    </source>
</evidence>
<dbReference type="STRING" id="75743.A0A401NSC6"/>
<dbReference type="AlphaFoldDB" id="A0A401NSC6"/>
<dbReference type="Pfam" id="PF00201">
    <property type="entry name" value="UDPGT"/>
    <property type="match status" value="1"/>
</dbReference>
<accession>A0A401NSC6</accession>
<dbReference type="EMBL" id="BFAA01004043">
    <property type="protein sequence ID" value="GCB63760.1"/>
    <property type="molecule type" value="Genomic_DNA"/>
</dbReference>
<dbReference type="InterPro" id="IPR035595">
    <property type="entry name" value="UDP_glycos_trans_CS"/>
</dbReference>
<dbReference type="OMA" id="IYNEACR"/>
<evidence type="ECO:0000256" key="9">
    <source>
        <dbReference type="SAM" id="Phobius"/>
    </source>
</evidence>
<dbReference type="InterPro" id="IPR002213">
    <property type="entry name" value="UDP_glucos_trans"/>
</dbReference>
<dbReference type="Proteomes" id="UP000288216">
    <property type="component" value="Unassembled WGS sequence"/>
</dbReference>
<evidence type="ECO:0000256" key="3">
    <source>
        <dbReference type="ARBA" id="ARBA00022676"/>
    </source>
</evidence>